<dbReference type="Proteomes" id="UP001293593">
    <property type="component" value="Unassembled WGS sequence"/>
</dbReference>
<feature type="region of interest" description="Disordered" evidence="1">
    <location>
        <begin position="88"/>
        <end position="138"/>
    </location>
</feature>
<feature type="region of interest" description="Disordered" evidence="1">
    <location>
        <begin position="33"/>
        <end position="59"/>
    </location>
</feature>
<sequence length="242" mass="26876">MLQSSMDSFPLRNSCSKAQMCFFKILRVISSVPPSHQQQQQQQPRHTPNHDLSDSSPTTEAIDVDFNLDFRSPFDNAEFLCSASDYSGVEGNTGRHESAGVSGGKETRLKDQIGEDREVKESEEKGRETVPFEGDTSTRRASYDNCLDLLIEAAKLVFEGPSGERGTGSGLRSRSSNREDPAEQRWVVVDLCNEVNDTSPVVRSKRGRSQTLPFRFRDSVVEPLRRSGTASRASKKRLIGSS</sequence>
<evidence type="ECO:0000313" key="2">
    <source>
        <dbReference type="EMBL" id="KAK4255204.1"/>
    </source>
</evidence>
<evidence type="ECO:0000256" key="1">
    <source>
        <dbReference type="SAM" id="MobiDB-lite"/>
    </source>
</evidence>
<feature type="region of interest" description="Disordered" evidence="1">
    <location>
        <begin position="161"/>
        <end position="182"/>
    </location>
</feature>
<reference evidence="2" key="1">
    <citation type="submission" date="2023-10" db="EMBL/GenBank/DDBJ databases">
        <title>Chromosome-level genome of the transformable northern wattle, Acacia crassicarpa.</title>
        <authorList>
            <person name="Massaro I."/>
            <person name="Sinha N.R."/>
            <person name="Poethig S."/>
            <person name="Leichty A.R."/>
        </authorList>
    </citation>
    <scope>NUCLEOTIDE SEQUENCE</scope>
    <source>
        <strain evidence="2">Acra3RX</strain>
        <tissue evidence="2">Leaf</tissue>
    </source>
</reference>
<proteinExistence type="predicted"/>
<name>A0AAE1M7Z1_9FABA</name>
<keyword evidence="3" id="KW-1185">Reference proteome</keyword>
<comment type="caution">
    <text evidence="2">The sequence shown here is derived from an EMBL/GenBank/DDBJ whole genome shotgun (WGS) entry which is preliminary data.</text>
</comment>
<dbReference type="AlphaFoldDB" id="A0AAE1M7Z1"/>
<organism evidence="2 3">
    <name type="scientific">Acacia crassicarpa</name>
    <name type="common">northern wattle</name>
    <dbReference type="NCBI Taxonomy" id="499986"/>
    <lineage>
        <taxon>Eukaryota</taxon>
        <taxon>Viridiplantae</taxon>
        <taxon>Streptophyta</taxon>
        <taxon>Embryophyta</taxon>
        <taxon>Tracheophyta</taxon>
        <taxon>Spermatophyta</taxon>
        <taxon>Magnoliopsida</taxon>
        <taxon>eudicotyledons</taxon>
        <taxon>Gunneridae</taxon>
        <taxon>Pentapetalae</taxon>
        <taxon>rosids</taxon>
        <taxon>fabids</taxon>
        <taxon>Fabales</taxon>
        <taxon>Fabaceae</taxon>
        <taxon>Caesalpinioideae</taxon>
        <taxon>mimosoid clade</taxon>
        <taxon>Acacieae</taxon>
        <taxon>Acacia</taxon>
    </lineage>
</organism>
<evidence type="ECO:0000313" key="3">
    <source>
        <dbReference type="Proteomes" id="UP001293593"/>
    </source>
</evidence>
<protein>
    <submittedName>
        <fullName evidence="2">Uncharacterized protein</fullName>
    </submittedName>
</protein>
<gene>
    <name evidence="2" type="ORF">QN277_008229</name>
</gene>
<feature type="compositionally biased region" description="Basic and acidic residues" evidence="1">
    <location>
        <begin position="105"/>
        <end position="138"/>
    </location>
</feature>
<dbReference type="EMBL" id="JAWXYG010000013">
    <property type="protein sequence ID" value="KAK4255204.1"/>
    <property type="molecule type" value="Genomic_DNA"/>
</dbReference>
<accession>A0AAE1M7Z1</accession>